<evidence type="ECO:0000259" key="6">
    <source>
        <dbReference type="PROSITE" id="PS01180"/>
    </source>
</evidence>
<protein>
    <recommendedName>
        <fullName evidence="6">CUB domain-containing protein</fullName>
    </recommendedName>
</protein>
<keyword evidence="8" id="KW-1185">Reference proteome</keyword>
<feature type="chain" id="PRO_5043975905" description="CUB domain-containing protein" evidence="5">
    <location>
        <begin position="23"/>
        <end position="463"/>
    </location>
</feature>
<dbReference type="CDD" id="cd00041">
    <property type="entry name" value="CUB"/>
    <property type="match status" value="2"/>
</dbReference>
<feature type="signal peptide" evidence="5">
    <location>
        <begin position="1"/>
        <end position="22"/>
    </location>
</feature>
<dbReference type="EMBL" id="CALNXJ010000015">
    <property type="protein sequence ID" value="CAH3116650.1"/>
    <property type="molecule type" value="Genomic_DNA"/>
</dbReference>
<feature type="region of interest" description="Disordered" evidence="4">
    <location>
        <begin position="331"/>
        <end position="352"/>
    </location>
</feature>
<proteinExistence type="predicted"/>
<evidence type="ECO:0000256" key="3">
    <source>
        <dbReference type="PROSITE-ProRule" id="PRU00059"/>
    </source>
</evidence>
<evidence type="ECO:0000256" key="5">
    <source>
        <dbReference type="SAM" id="SignalP"/>
    </source>
</evidence>
<dbReference type="Proteomes" id="UP001159428">
    <property type="component" value="Unassembled WGS sequence"/>
</dbReference>
<evidence type="ECO:0000256" key="2">
    <source>
        <dbReference type="ARBA" id="ARBA00023157"/>
    </source>
</evidence>
<dbReference type="AlphaFoldDB" id="A0AAU9WK58"/>
<comment type="caution">
    <text evidence="3">Lacks conserved residue(s) required for the propagation of feature annotation.</text>
</comment>
<dbReference type="FunFam" id="2.60.120.290:FF:000005">
    <property type="entry name" value="Procollagen C-endopeptidase enhancer 1"/>
    <property type="match status" value="2"/>
</dbReference>
<feature type="domain" description="CUB" evidence="6">
    <location>
        <begin position="27"/>
        <end position="155"/>
    </location>
</feature>
<comment type="caution">
    <text evidence="7">The sequence shown here is derived from an EMBL/GenBank/DDBJ whole genome shotgun (WGS) entry which is preliminary data.</text>
</comment>
<evidence type="ECO:0000313" key="7">
    <source>
        <dbReference type="EMBL" id="CAH3116650.1"/>
    </source>
</evidence>
<name>A0AAU9WK58_9CNID</name>
<dbReference type="InterPro" id="IPR035914">
    <property type="entry name" value="Sperma_CUB_dom_sf"/>
</dbReference>
<dbReference type="SUPFAM" id="SSF49854">
    <property type="entry name" value="Spermadhesin, CUB domain"/>
    <property type="match status" value="2"/>
</dbReference>
<dbReference type="Gene3D" id="2.60.120.290">
    <property type="entry name" value="Spermadhesin, CUB domain"/>
    <property type="match status" value="2"/>
</dbReference>
<organism evidence="7 8">
    <name type="scientific">Pocillopora meandrina</name>
    <dbReference type="NCBI Taxonomy" id="46732"/>
    <lineage>
        <taxon>Eukaryota</taxon>
        <taxon>Metazoa</taxon>
        <taxon>Cnidaria</taxon>
        <taxon>Anthozoa</taxon>
        <taxon>Hexacorallia</taxon>
        <taxon>Scleractinia</taxon>
        <taxon>Astrocoeniina</taxon>
        <taxon>Pocilloporidae</taxon>
        <taxon>Pocillopora</taxon>
    </lineage>
</organism>
<reference evidence="7 8" key="1">
    <citation type="submission" date="2022-05" db="EMBL/GenBank/DDBJ databases">
        <authorList>
            <consortium name="Genoscope - CEA"/>
            <person name="William W."/>
        </authorList>
    </citation>
    <scope>NUCLEOTIDE SEQUENCE [LARGE SCALE GENOMIC DNA]</scope>
</reference>
<evidence type="ECO:0000313" key="8">
    <source>
        <dbReference type="Proteomes" id="UP001159428"/>
    </source>
</evidence>
<keyword evidence="2" id="KW-1015">Disulfide bond</keyword>
<evidence type="ECO:0000256" key="1">
    <source>
        <dbReference type="ARBA" id="ARBA00022737"/>
    </source>
</evidence>
<dbReference type="SMART" id="SM00042">
    <property type="entry name" value="CUB"/>
    <property type="match status" value="2"/>
</dbReference>
<accession>A0AAU9WK58</accession>
<dbReference type="PANTHER" id="PTHR24251:SF50">
    <property type="entry name" value="ATTRACTIN-LIKE 1A"/>
    <property type="match status" value="1"/>
</dbReference>
<sequence>MSAPLILWCVIALFANVPTAFSRPRHIGKPVSEVKVDEVQKRQSECGNVTNNELKSPRYPSNYPNSIDCVYWVVIPAGKTMNIYFNDFSLEYNSICSYDYLKIANEKDETFGGRNGKYCGVQYGNVSVTGQYAVLTFHSDGIFSRRGYNLTFTFVPVGSNGTQSPPTDPPIGTQGPQTVYPTNPPWYTTAPPNGTQGPQTVYPTNPPWYTTAPPNVGCGYVQGYQLTSPGYPNNYPNGMDCEYWIYIPYGKALRIYFNEFQVEYHSSCSYDYLRIANEKNETFGGRNGKYCGVQYGSVSVTGQYAVLTFHSDGIFSRRGYNLTFTLIPTGSNGTQPPPTYTPKRTPATMFPSVGPSPDAKRELQYLIAIVRYLLNQMEYVVNNEVFSVSVRDYEARVKRAITDVHHALRAEGRQKRDVSSVKMISQLEKKADDLIKQLQIKEDRYQRSAPKRKVAIEDAEKAH</sequence>
<feature type="domain" description="CUB" evidence="6">
    <location>
        <begin position="226"/>
        <end position="327"/>
    </location>
</feature>
<evidence type="ECO:0000256" key="4">
    <source>
        <dbReference type="SAM" id="MobiDB-lite"/>
    </source>
</evidence>
<dbReference type="PROSITE" id="PS01180">
    <property type="entry name" value="CUB"/>
    <property type="match status" value="2"/>
</dbReference>
<dbReference type="PANTHER" id="PTHR24251">
    <property type="entry name" value="OVOCHYMASE-RELATED"/>
    <property type="match status" value="1"/>
</dbReference>
<dbReference type="Pfam" id="PF00431">
    <property type="entry name" value="CUB"/>
    <property type="match status" value="2"/>
</dbReference>
<keyword evidence="5" id="KW-0732">Signal</keyword>
<dbReference type="InterPro" id="IPR000859">
    <property type="entry name" value="CUB_dom"/>
</dbReference>
<gene>
    <name evidence="7" type="ORF">PMEA_00006527</name>
</gene>
<keyword evidence="1" id="KW-0677">Repeat</keyword>